<protein>
    <submittedName>
        <fullName evidence="1">Uncharacterized protein</fullName>
    </submittedName>
</protein>
<reference evidence="1" key="1">
    <citation type="submission" date="2020-08" db="EMBL/GenBank/DDBJ databases">
        <title>Multicomponent nature underlies the extraordinary mechanical properties of spider dragline silk.</title>
        <authorList>
            <person name="Kono N."/>
            <person name="Nakamura H."/>
            <person name="Mori M."/>
            <person name="Yoshida Y."/>
            <person name="Ohtoshi R."/>
            <person name="Malay A.D."/>
            <person name="Moran D.A.P."/>
            <person name="Tomita M."/>
            <person name="Numata K."/>
            <person name="Arakawa K."/>
        </authorList>
    </citation>
    <scope>NUCLEOTIDE SEQUENCE</scope>
</reference>
<evidence type="ECO:0000313" key="2">
    <source>
        <dbReference type="Proteomes" id="UP000886998"/>
    </source>
</evidence>
<name>A0A8X6YGA9_9ARAC</name>
<dbReference type="Proteomes" id="UP000886998">
    <property type="component" value="Unassembled WGS sequence"/>
</dbReference>
<comment type="caution">
    <text evidence="1">The sequence shown here is derived from an EMBL/GenBank/DDBJ whole genome shotgun (WGS) entry which is preliminary data.</text>
</comment>
<dbReference type="AlphaFoldDB" id="A0A8X6YGA9"/>
<proteinExistence type="predicted"/>
<organism evidence="1 2">
    <name type="scientific">Trichonephila inaurata madagascariensis</name>
    <dbReference type="NCBI Taxonomy" id="2747483"/>
    <lineage>
        <taxon>Eukaryota</taxon>
        <taxon>Metazoa</taxon>
        <taxon>Ecdysozoa</taxon>
        <taxon>Arthropoda</taxon>
        <taxon>Chelicerata</taxon>
        <taxon>Arachnida</taxon>
        <taxon>Araneae</taxon>
        <taxon>Araneomorphae</taxon>
        <taxon>Entelegynae</taxon>
        <taxon>Araneoidea</taxon>
        <taxon>Nephilidae</taxon>
        <taxon>Trichonephila</taxon>
        <taxon>Trichonephila inaurata</taxon>
    </lineage>
</organism>
<accession>A0A8X6YGA9</accession>
<gene>
    <name evidence="1" type="ORF">TNIN_394841</name>
</gene>
<sequence length="133" mass="14620">MEQGLRAFPLLEDLVQVYLAGTEAFPLRSCSKLFGSESSATKKVGTSKYGKLEGCRLGQCDVNSYGLISDDDSVSDFTLKRCRSIISVSVDYYLVVHAWLTTSQPIKKLPCRAAQIAAFENAPVYSYVHDVIA</sequence>
<evidence type="ECO:0000313" key="1">
    <source>
        <dbReference type="EMBL" id="GFY71783.1"/>
    </source>
</evidence>
<keyword evidence="2" id="KW-1185">Reference proteome</keyword>
<dbReference type="EMBL" id="BMAV01019087">
    <property type="protein sequence ID" value="GFY71783.1"/>
    <property type="molecule type" value="Genomic_DNA"/>
</dbReference>